<evidence type="ECO:0000313" key="2">
    <source>
        <dbReference type="EMBL" id="AHI58420.1"/>
    </source>
</evidence>
<accession>W6ANW8</accession>
<feature type="transmembrane region" description="Helical" evidence="1">
    <location>
        <begin position="6"/>
        <end position="26"/>
    </location>
</feature>
<dbReference type="eggNOG" id="COG0530">
    <property type="taxonomic scope" value="Bacteria"/>
</dbReference>
<evidence type="ECO:0000256" key="1">
    <source>
        <dbReference type="SAM" id="Phobius"/>
    </source>
</evidence>
<protein>
    <submittedName>
        <fullName evidence="2">Uncharacterized protein</fullName>
    </submittedName>
</protein>
<keyword evidence="1" id="KW-0472">Membrane</keyword>
<dbReference type="KEGG" id="smia:P344_05505"/>
<gene>
    <name evidence="2" type="ORF">P344_05505</name>
</gene>
<proteinExistence type="predicted"/>
<dbReference type="STRING" id="838561.P344_05505"/>
<dbReference type="AlphaFoldDB" id="W6ANW8"/>
<reference evidence="2 3" key="1">
    <citation type="submission" date="2013-09" db="EMBL/GenBank/DDBJ databases">
        <title>Complete genome sequence of Spiroplasma mirum suckling mouse cataract agent.</title>
        <authorList>
            <person name="Landry C.A."/>
            <person name="Bastian F.O."/>
            <person name="Thune R.L."/>
        </authorList>
    </citation>
    <scope>NUCLEOTIDE SEQUENCE [LARGE SCALE GENOMIC DNA]</scope>
    <source>
        <strain evidence="2 3">SMCA</strain>
    </source>
</reference>
<sequence length="86" mass="9646">MLWIPFLFFAVGVIFAFKYMSEYLVAWSARKKIKQSAADALILATVTSLPETRIALTMGWGSGFSHQSFTNTIEGKLILSIFICSY</sequence>
<evidence type="ECO:0000313" key="3">
    <source>
        <dbReference type="Proteomes" id="UP000019260"/>
    </source>
</evidence>
<dbReference type="PATRIC" id="fig|838561.3.peg.1060"/>
<keyword evidence="3" id="KW-1185">Reference proteome</keyword>
<dbReference type="HOGENOM" id="CLU_2496352_0_0_14"/>
<keyword evidence="1" id="KW-1133">Transmembrane helix</keyword>
<organism evidence="2 3">
    <name type="scientific">Spiroplasma mirum ATCC 29335</name>
    <dbReference type="NCBI Taxonomy" id="838561"/>
    <lineage>
        <taxon>Bacteria</taxon>
        <taxon>Bacillati</taxon>
        <taxon>Mycoplasmatota</taxon>
        <taxon>Mollicutes</taxon>
        <taxon>Entomoplasmatales</taxon>
        <taxon>Spiroplasmataceae</taxon>
        <taxon>Spiroplasma</taxon>
    </lineage>
</organism>
<dbReference type="Proteomes" id="UP000019260">
    <property type="component" value="Chromosome"/>
</dbReference>
<dbReference type="EMBL" id="CP006720">
    <property type="protein sequence ID" value="AHI58420.1"/>
    <property type="molecule type" value="Genomic_DNA"/>
</dbReference>
<keyword evidence="1" id="KW-0812">Transmembrane</keyword>
<name>W6ANW8_9MOLU</name>